<reference evidence="8 9" key="1">
    <citation type="submission" date="2022-06" db="EMBL/GenBank/DDBJ databases">
        <title>Ideonella sp. NS12-5 Genome sequencing and assembly.</title>
        <authorList>
            <person name="Jung Y."/>
        </authorList>
    </citation>
    <scope>NUCLEOTIDE SEQUENCE [LARGE SCALE GENOMIC DNA]</scope>
    <source>
        <strain evidence="8 9">NS12-5</strain>
    </source>
</reference>
<dbReference type="EC" id="2.1.1.37" evidence="1"/>
<dbReference type="InterPro" id="IPR050390">
    <property type="entry name" value="C5-Methyltransferase"/>
</dbReference>
<dbReference type="PANTHER" id="PTHR10629:SF52">
    <property type="entry name" value="DNA (CYTOSINE-5)-METHYLTRANSFERASE 1"/>
    <property type="match status" value="1"/>
</dbReference>
<dbReference type="EMBL" id="JAMXMC010000001">
    <property type="protein sequence ID" value="MCO5975360.1"/>
    <property type="molecule type" value="Genomic_DNA"/>
</dbReference>
<keyword evidence="4 7" id="KW-0949">S-adenosyl-L-methionine</keyword>
<proteinExistence type="inferred from homology"/>
<evidence type="ECO:0000313" key="9">
    <source>
        <dbReference type="Proteomes" id="UP001204851"/>
    </source>
</evidence>
<name>A0ABT1BGJ0_9BURK</name>
<evidence type="ECO:0000313" key="8">
    <source>
        <dbReference type="EMBL" id="MCO5975360.1"/>
    </source>
</evidence>
<evidence type="ECO:0000256" key="1">
    <source>
        <dbReference type="ARBA" id="ARBA00011975"/>
    </source>
</evidence>
<feature type="active site" evidence="7">
    <location>
        <position position="80"/>
    </location>
</feature>
<evidence type="ECO:0000256" key="7">
    <source>
        <dbReference type="PROSITE-ProRule" id="PRU01016"/>
    </source>
</evidence>
<evidence type="ECO:0000256" key="6">
    <source>
        <dbReference type="ARBA" id="ARBA00047422"/>
    </source>
</evidence>
<dbReference type="Pfam" id="PF00145">
    <property type="entry name" value="DNA_methylase"/>
    <property type="match status" value="2"/>
</dbReference>
<organism evidence="8 9">
    <name type="scientific">Ideonella oryzae</name>
    <dbReference type="NCBI Taxonomy" id="2937441"/>
    <lineage>
        <taxon>Bacteria</taxon>
        <taxon>Pseudomonadati</taxon>
        <taxon>Pseudomonadota</taxon>
        <taxon>Betaproteobacteria</taxon>
        <taxon>Burkholderiales</taxon>
        <taxon>Sphaerotilaceae</taxon>
        <taxon>Ideonella</taxon>
    </lineage>
</organism>
<keyword evidence="2 7" id="KW-0489">Methyltransferase</keyword>
<comment type="catalytic activity">
    <reaction evidence="6">
        <text>a 2'-deoxycytidine in DNA + S-adenosyl-L-methionine = a 5-methyl-2'-deoxycytidine in DNA + S-adenosyl-L-homocysteine + H(+)</text>
        <dbReference type="Rhea" id="RHEA:13681"/>
        <dbReference type="Rhea" id="RHEA-COMP:11369"/>
        <dbReference type="Rhea" id="RHEA-COMP:11370"/>
        <dbReference type="ChEBI" id="CHEBI:15378"/>
        <dbReference type="ChEBI" id="CHEBI:57856"/>
        <dbReference type="ChEBI" id="CHEBI:59789"/>
        <dbReference type="ChEBI" id="CHEBI:85452"/>
        <dbReference type="ChEBI" id="CHEBI:85454"/>
        <dbReference type="EC" id="2.1.1.37"/>
    </reaction>
</comment>
<comment type="similarity">
    <text evidence="7">Belongs to the class I-like SAM-binding methyltransferase superfamily. C5-methyltransferase family.</text>
</comment>
<dbReference type="Gene3D" id="3.40.50.150">
    <property type="entry name" value="Vaccinia Virus protein VP39"/>
    <property type="match status" value="1"/>
</dbReference>
<accession>A0ABT1BGJ0</accession>
<comment type="caution">
    <text evidence="8">The sequence shown here is derived from an EMBL/GenBank/DDBJ whole genome shotgun (WGS) entry which is preliminary data.</text>
</comment>
<evidence type="ECO:0000256" key="5">
    <source>
        <dbReference type="ARBA" id="ARBA00022747"/>
    </source>
</evidence>
<dbReference type="Gene3D" id="3.90.120.10">
    <property type="entry name" value="DNA Methylase, subunit A, domain 2"/>
    <property type="match status" value="1"/>
</dbReference>
<evidence type="ECO:0000256" key="3">
    <source>
        <dbReference type="ARBA" id="ARBA00022679"/>
    </source>
</evidence>
<dbReference type="RefSeq" id="WP_252767806.1">
    <property type="nucleotide sequence ID" value="NZ_JAMXMC010000001.1"/>
</dbReference>
<gene>
    <name evidence="8" type="ORF">M0L44_01305</name>
</gene>
<dbReference type="InterPro" id="IPR029063">
    <property type="entry name" value="SAM-dependent_MTases_sf"/>
</dbReference>
<keyword evidence="5" id="KW-0680">Restriction system</keyword>
<sequence>MRSVELFAGAGGLGMGLGASGFEPELVVEWDSHSCRTLRDNKARQVAQVANWNIVEADAREVEYGGVRGEIALVSGGPPCQPFSVGGKHKGQADERNMWPEAARAVRELAPRAFMFENVRGLMREAFGPYLDYVLLQLRFPLQGPEEGEDWEEHAARLRNSVAHDEQQALRYNVSIHAVDAADYGAAQRRRRVIIVGFRSDEPVEWQAPTPTHSQEALLWDQWVSGDYWKRHGVSATQRPEMPASVGKTVERLRAAGVRPNGSAWRTVRDAIEGLGEPGKVKVKIANHKLQPGARSYAGHTGSPLDAPAKALKAGAHGVPGGENMLAYYDGSVRYFSVREAARLQGFPDEYEFPSSVAWGEAMRQLGNAVPTQLAYAFGSAIADALSAAGRARRRVA</sequence>
<dbReference type="GO" id="GO:0032259">
    <property type="term" value="P:methylation"/>
    <property type="evidence" value="ECO:0007669"/>
    <property type="project" value="UniProtKB-KW"/>
</dbReference>
<dbReference type="Proteomes" id="UP001204851">
    <property type="component" value="Unassembled WGS sequence"/>
</dbReference>
<dbReference type="PANTHER" id="PTHR10629">
    <property type="entry name" value="CYTOSINE-SPECIFIC METHYLTRANSFERASE"/>
    <property type="match status" value="1"/>
</dbReference>
<evidence type="ECO:0000256" key="4">
    <source>
        <dbReference type="ARBA" id="ARBA00022691"/>
    </source>
</evidence>
<protein>
    <recommendedName>
        <fullName evidence="1">DNA (cytosine-5-)-methyltransferase</fullName>
        <ecNumber evidence="1">2.1.1.37</ecNumber>
    </recommendedName>
</protein>
<keyword evidence="9" id="KW-1185">Reference proteome</keyword>
<dbReference type="PRINTS" id="PR00105">
    <property type="entry name" value="C5METTRFRASE"/>
</dbReference>
<dbReference type="InterPro" id="IPR001525">
    <property type="entry name" value="C5_MeTfrase"/>
</dbReference>
<dbReference type="GO" id="GO:0008168">
    <property type="term" value="F:methyltransferase activity"/>
    <property type="evidence" value="ECO:0007669"/>
    <property type="project" value="UniProtKB-KW"/>
</dbReference>
<evidence type="ECO:0000256" key="2">
    <source>
        <dbReference type="ARBA" id="ARBA00022603"/>
    </source>
</evidence>
<keyword evidence="3 7" id="KW-0808">Transferase</keyword>
<dbReference type="PROSITE" id="PS51679">
    <property type="entry name" value="SAM_MT_C5"/>
    <property type="match status" value="1"/>
</dbReference>
<dbReference type="SUPFAM" id="SSF53335">
    <property type="entry name" value="S-adenosyl-L-methionine-dependent methyltransferases"/>
    <property type="match status" value="1"/>
</dbReference>